<sequence length="190" mass="21350">MKKFFLLVLLMLLVLNIYAVPKVVSGTVLENDDLKIVISFKNSMWVGNILNTIQLDITNKTDKTIKILLQESVFTDNRNSLTYLINSQTRVMNVGKDNRPLIIPPNSHITYEVVPDSHLHYSTNLGWYLEAITAFPSNRTLLITYEIEGQKRDISTVIRLEDSNSGNLTNIILMIGLILLIGAVTIGFGS</sequence>
<proteinExistence type="predicted"/>
<accession>A0ABX7S8G8</accession>
<keyword evidence="1" id="KW-0472">Membrane</keyword>
<reference evidence="2 3" key="1">
    <citation type="submission" date="2021-03" db="EMBL/GenBank/DDBJ databases">
        <title>Thermosipho ferrireducens sp.nov., an anaerobic thermophilic iron-reducing bacterium isolated from a deep-sea hydrothermal sulfide deposits.</title>
        <authorList>
            <person name="Zeng X."/>
            <person name="Chen Y."/>
            <person name="Shao Z."/>
        </authorList>
    </citation>
    <scope>NUCLEOTIDE SEQUENCE [LARGE SCALE GENOMIC DNA]</scope>
    <source>
        <strain evidence="2 3">JL129W03</strain>
    </source>
</reference>
<evidence type="ECO:0000313" key="2">
    <source>
        <dbReference type="EMBL" id="QTA37578.1"/>
    </source>
</evidence>
<dbReference type="RefSeq" id="WP_207566302.1">
    <property type="nucleotide sequence ID" value="NZ_CP071446.1"/>
</dbReference>
<keyword evidence="3" id="KW-1185">Reference proteome</keyword>
<keyword evidence="1" id="KW-1133">Transmembrane helix</keyword>
<organism evidence="2 3">
    <name type="scientific">Thermosipho ferrireducens</name>
    <dbReference type="NCBI Taxonomy" id="2571116"/>
    <lineage>
        <taxon>Bacteria</taxon>
        <taxon>Thermotogati</taxon>
        <taxon>Thermotogota</taxon>
        <taxon>Thermotogae</taxon>
        <taxon>Thermotogales</taxon>
        <taxon>Fervidobacteriaceae</taxon>
        <taxon>Thermosipho</taxon>
    </lineage>
</organism>
<name>A0ABX7S8G8_9BACT</name>
<dbReference type="Proteomes" id="UP000671862">
    <property type="component" value="Chromosome"/>
</dbReference>
<dbReference type="EMBL" id="CP071446">
    <property type="protein sequence ID" value="QTA37578.1"/>
    <property type="molecule type" value="Genomic_DNA"/>
</dbReference>
<gene>
    <name evidence="2" type="ORF">JYK00_07545</name>
</gene>
<protein>
    <submittedName>
        <fullName evidence="2">Uncharacterized protein</fullName>
    </submittedName>
</protein>
<feature type="transmembrane region" description="Helical" evidence="1">
    <location>
        <begin position="168"/>
        <end position="188"/>
    </location>
</feature>
<keyword evidence="1" id="KW-0812">Transmembrane</keyword>
<evidence type="ECO:0000256" key="1">
    <source>
        <dbReference type="SAM" id="Phobius"/>
    </source>
</evidence>
<evidence type="ECO:0000313" key="3">
    <source>
        <dbReference type="Proteomes" id="UP000671862"/>
    </source>
</evidence>